<dbReference type="EMBL" id="NHOG01000009">
    <property type="protein sequence ID" value="OVZ81401.1"/>
    <property type="molecule type" value="Genomic_DNA"/>
</dbReference>
<gene>
    <name evidence="1" type="ORF">CBW52_10020</name>
</gene>
<dbReference type="AlphaFoldDB" id="A0AB73NKJ9"/>
<evidence type="ECO:0000313" key="2">
    <source>
        <dbReference type="Proteomes" id="UP000195840"/>
    </source>
</evidence>
<proteinExistence type="predicted"/>
<evidence type="ECO:0000313" key="1">
    <source>
        <dbReference type="EMBL" id="OVZ81401.1"/>
    </source>
</evidence>
<keyword evidence="2" id="KW-1185">Reference proteome</keyword>
<accession>A0AB73NKJ9</accession>
<organism evidence="1 2">
    <name type="scientific">Yersinia kristensenii</name>
    <dbReference type="NCBI Taxonomy" id="28152"/>
    <lineage>
        <taxon>Bacteria</taxon>
        <taxon>Pseudomonadati</taxon>
        <taxon>Pseudomonadota</taxon>
        <taxon>Gammaproteobacteria</taxon>
        <taxon>Enterobacterales</taxon>
        <taxon>Yersiniaceae</taxon>
        <taxon>Yersinia</taxon>
    </lineage>
</organism>
<reference evidence="1 2" key="1">
    <citation type="submission" date="2017-05" db="EMBL/GenBank/DDBJ databases">
        <title>Whole genome sequencing of Yersinia kristensenii.</title>
        <authorList>
            <person name="Campioni F."/>
        </authorList>
    </citation>
    <scope>NUCLEOTIDE SEQUENCE [LARGE SCALE GENOMIC DNA]</scope>
    <source>
        <strain evidence="1 2">CFSAN060538</strain>
    </source>
</reference>
<comment type="caution">
    <text evidence="1">The sequence shown here is derived from an EMBL/GenBank/DDBJ whole genome shotgun (WGS) entry which is preliminary data.</text>
</comment>
<protein>
    <submittedName>
        <fullName evidence="1">Uncharacterized protein</fullName>
    </submittedName>
</protein>
<name>A0AB73NKJ9_YERKR</name>
<dbReference type="Proteomes" id="UP000195840">
    <property type="component" value="Unassembled WGS sequence"/>
</dbReference>
<sequence length="70" mass="7842">MLKLRLELELIFKSIFELPTKSIGKENGQDARFRRHAEGHALVTPLVVQAPRGKVSTNLISTELNTTLTL</sequence>